<organism evidence="2 3">
    <name type="scientific">Phrynocephalus forsythii</name>
    <dbReference type="NCBI Taxonomy" id="171643"/>
    <lineage>
        <taxon>Eukaryota</taxon>
        <taxon>Metazoa</taxon>
        <taxon>Chordata</taxon>
        <taxon>Craniata</taxon>
        <taxon>Vertebrata</taxon>
        <taxon>Euteleostomi</taxon>
        <taxon>Lepidosauria</taxon>
        <taxon>Squamata</taxon>
        <taxon>Bifurcata</taxon>
        <taxon>Unidentata</taxon>
        <taxon>Episquamata</taxon>
        <taxon>Toxicofera</taxon>
        <taxon>Iguania</taxon>
        <taxon>Acrodonta</taxon>
        <taxon>Agamidae</taxon>
        <taxon>Agaminae</taxon>
        <taxon>Phrynocephalus</taxon>
    </lineage>
</organism>
<feature type="region of interest" description="Disordered" evidence="1">
    <location>
        <begin position="1"/>
        <end position="35"/>
    </location>
</feature>
<name>A0A9Q1B720_9SAUR</name>
<dbReference type="GO" id="GO:0008286">
    <property type="term" value="P:insulin receptor signaling pathway"/>
    <property type="evidence" value="ECO:0007669"/>
    <property type="project" value="InterPro"/>
</dbReference>
<reference evidence="2" key="1">
    <citation type="journal article" date="2023" name="DNA Res.">
        <title>Chromosome-level genome assembly of Phrynocephalus forsythii using third-generation DNA sequencing and Hi-C analysis.</title>
        <authorList>
            <person name="Qi Y."/>
            <person name="Zhao W."/>
            <person name="Zhao Y."/>
            <person name="Niu C."/>
            <person name="Cao S."/>
            <person name="Zhang Y."/>
        </authorList>
    </citation>
    <scope>NUCLEOTIDE SEQUENCE</scope>
    <source>
        <tissue evidence="2">Muscle</tissue>
    </source>
</reference>
<feature type="region of interest" description="Disordered" evidence="1">
    <location>
        <begin position="147"/>
        <end position="166"/>
    </location>
</feature>
<dbReference type="Proteomes" id="UP001142489">
    <property type="component" value="Unassembled WGS sequence"/>
</dbReference>
<evidence type="ECO:0000256" key="1">
    <source>
        <dbReference type="SAM" id="MobiDB-lite"/>
    </source>
</evidence>
<evidence type="ECO:0008006" key="4">
    <source>
        <dbReference type="Google" id="ProtNLM"/>
    </source>
</evidence>
<dbReference type="PANTHER" id="PTHR10614">
    <property type="entry name" value="INSULIN RECEPTOR SUBSTRATE"/>
    <property type="match status" value="1"/>
</dbReference>
<dbReference type="GO" id="GO:0005829">
    <property type="term" value="C:cytosol"/>
    <property type="evidence" value="ECO:0007669"/>
    <property type="project" value="TreeGrafter"/>
</dbReference>
<dbReference type="GO" id="GO:0005886">
    <property type="term" value="C:plasma membrane"/>
    <property type="evidence" value="ECO:0007669"/>
    <property type="project" value="TreeGrafter"/>
</dbReference>
<dbReference type="EMBL" id="JAPFRF010000001">
    <property type="protein sequence ID" value="KAJ7344523.1"/>
    <property type="molecule type" value="Genomic_DNA"/>
</dbReference>
<dbReference type="GO" id="GO:0005158">
    <property type="term" value="F:insulin receptor binding"/>
    <property type="evidence" value="ECO:0007669"/>
    <property type="project" value="InterPro"/>
</dbReference>
<protein>
    <recommendedName>
        <fullName evidence="4">Insulin receptor substrate 2</fullName>
    </recommendedName>
</protein>
<dbReference type="OrthoDB" id="946068at2759"/>
<feature type="compositionally biased region" description="Low complexity" evidence="1">
    <location>
        <begin position="12"/>
        <end position="28"/>
    </location>
</feature>
<dbReference type="PANTHER" id="PTHR10614:SF7">
    <property type="entry name" value="INSULIN RECEPTOR SUBSTRATE 2"/>
    <property type="match status" value="1"/>
</dbReference>
<gene>
    <name evidence="2" type="ORF">JRQ81_000473</name>
</gene>
<evidence type="ECO:0000313" key="2">
    <source>
        <dbReference type="EMBL" id="KAJ7344523.1"/>
    </source>
</evidence>
<comment type="caution">
    <text evidence="2">The sequence shown here is derived from an EMBL/GenBank/DDBJ whole genome shotgun (WGS) entry which is preliminary data.</text>
</comment>
<keyword evidence="3" id="KW-1185">Reference proteome</keyword>
<evidence type="ECO:0000313" key="3">
    <source>
        <dbReference type="Proteomes" id="UP001142489"/>
    </source>
</evidence>
<dbReference type="InterPro" id="IPR039011">
    <property type="entry name" value="IRS"/>
</dbReference>
<sequence length="319" mass="33957">MPLPMPHSGRESSLSQQASSAQPSPRSLELFLPSIHGPPTSNELLASSGEYVNIGYSQVRVCDTPLLGSGSEGHHSSLLSDYMNLNFEGSQSGATSVGSLDEGLLPGSCPSSGQSDRYDAKGAMRVTCLSGSFSEASDYTEMLYTSATAPPKPISPQPESTQSASPLTELKRLSLSGLETFLFASPPPDPNHGAKVIRADPQGRRRHSSETFSSTTTVTPVSPSFAHNPKRHNSASVENVSLRKGEDFVEEQNSSPMCRETSAGFQNGLNYIALDTLDGDHPSKGRHTSRSPLNGSIRAVYTAVDVVAYNLKEASLVKE</sequence>
<feature type="region of interest" description="Disordered" evidence="1">
    <location>
        <begin position="199"/>
        <end position="239"/>
    </location>
</feature>
<proteinExistence type="predicted"/>
<feature type="compositionally biased region" description="Polar residues" evidence="1">
    <location>
        <begin position="157"/>
        <end position="166"/>
    </location>
</feature>
<dbReference type="GO" id="GO:0043548">
    <property type="term" value="F:phosphatidylinositol 3-kinase binding"/>
    <property type="evidence" value="ECO:0007669"/>
    <property type="project" value="TreeGrafter"/>
</dbReference>
<feature type="compositionally biased region" description="Low complexity" evidence="1">
    <location>
        <begin position="210"/>
        <end position="225"/>
    </location>
</feature>
<accession>A0A9Q1B720</accession>
<dbReference type="AlphaFoldDB" id="A0A9Q1B720"/>